<sequence>MLDWLPKLDLPALTIKGRRLLPIVQGGMGVGISAHRLAGSVAQCDAVGTIASVDLRHHHPDLLARSKGCRDPQALNMLNLEALDREVKMALSDSNGHGMVAVNVMKAVDAHADYVRQACESGAHAVVMGAGLPLDLPELTADHPDVARIPILSDVRGVAVVLKKWLRKQVLPDAVVIEHPQWAGGHLGAARKEDVNDSRFNFDTVLEGVANLLRELGIERERIPFICAGGIYRHQQVRDLLGKGAAGVQLGTAFAVTSESDAHPNFKKVLAGAKQEEIVEFMSVAGLPARGVLTPWLKNYLRRETHLQSKAKCDTERCTQGLHCLTACGLRDGLAKFGQFCIDTQLAAALRGEVNKGLFFRGGAPLPFGDRIRSARELIEYLLTGHEPAPTPSQ</sequence>
<evidence type="ECO:0000256" key="3">
    <source>
        <dbReference type="ARBA" id="ARBA00023002"/>
    </source>
</evidence>
<dbReference type="Pfam" id="PF03060">
    <property type="entry name" value="NMO"/>
    <property type="match status" value="1"/>
</dbReference>
<keyword evidence="2" id="KW-0288">FMN</keyword>
<dbReference type="GO" id="GO:0018580">
    <property type="term" value="F:nitronate monooxygenase activity"/>
    <property type="evidence" value="ECO:0007669"/>
    <property type="project" value="UniProtKB-EC"/>
</dbReference>
<dbReference type="InterPro" id="IPR004136">
    <property type="entry name" value="NMO"/>
</dbReference>
<dbReference type="CDD" id="cd04730">
    <property type="entry name" value="NPD_like"/>
    <property type="match status" value="1"/>
</dbReference>
<organism evidence="4 5">
    <name type="scientific">Chitinivorax tropicus</name>
    <dbReference type="NCBI Taxonomy" id="714531"/>
    <lineage>
        <taxon>Bacteria</taxon>
        <taxon>Pseudomonadati</taxon>
        <taxon>Pseudomonadota</taxon>
        <taxon>Betaproteobacteria</taxon>
        <taxon>Chitinivorax</taxon>
    </lineage>
</organism>
<evidence type="ECO:0000256" key="1">
    <source>
        <dbReference type="ARBA" id="ARBA00022630"/>
    </source>
</evidence>
<dbReference type="PANTHER" id="PTHR32332">
    <property type="entry name" value="2-NITROPROPANE DIOXYGENASE"/>
    <property type="match status" value="1"/>
</dbReference>
<dbReference type="SUPFAM" id="SSF51412">
    <property type="entry name" value="Inosine monophosphate dehydrogenase (IMPDH)"/>
    <property type="match status" value="1"/>
</dbReference>
<accession>A0A840MMQ8</accession>
<proteinExistence type="predicted"/>
<dbReference type="Proteomes" id="UP000575898">
    <property type="component" value="Unassembled WGS sequence"/>
</dbReference>
<keyword evidence="1" id="KW-0285">Flavoprotein</keyword>
<evidence type="ECO:0000313" key="5">
    <source>
        <dbReference type="Proteomes" id="UP000575898"/>
    </source>
</evidence>
<protein>
    <submittedName>
        <fullName evidence="4">Nitronate monooxygenase</fullName>
        <ecNumber evidence="4">1.13.12.16</ecNumber>
    </submittedName>
</protein>
<dbReference type="InterPro" id="IPR013785">
    <property type="entry name" value="Aldolase_TIM"/>
</dbReference>
<keyword evidence="5" id="KW-1185">Reference proteome</keyword>
<dbReference type="Gene3D" id="3.20.20.70">
    <property type="entry name" value="Aldolase class I"/>
    <property type="match status" value="1"/>
</dbReference>
<dbReference type="AlphaFoldDB" id="A0A840MMQ8"/>
<dbReference type="RefSeq" id="WP_184041828.1">
    <property type="nucleotide sequence ID" value="NZ_JACHHY010000035.1"/>
</dbReference>
<keyword evidence="3 4" id="KW-0560">Oxidoreductase</keyword>
<evidence type="ECO:0000313" key="4">
    <source>
        <dbReference type="EMBL" id="MBB5020434.1"/>
    </source>
</evidence>
<name>A0A840MMQ8_9PROT</name>
<dbReference type="EC" id="1.13.12.16" evidence="4"/>
<evidence type="ECO:0000256" key="2">
    <source>
        <dbReference type="ARBA" id="ARBA00022643"/>
    </source>
</evidence>
<gene>
    <name evidence="4" type="ORF">HNQ59_003753</name>
</gene>
<keyword evidence="4" id="KW-0503">Monooxygenase</keyword>
<dbReference type="EMBL" id="JACHHY010000035">
    <property type="protein sequence ID" value="MBB5020434.1"/>
    <property type="molecule type" value="Genomic_DNA"/>
</dbReference>
<reference evidence="4 5" key="1">
    <citation type="submission" date="2020-08" db="EMBL/GenBank/DDBJ databases">
        <title>Genomic Encyclopedia of Type Strains, Phase IV (KMG-IV): sequencing the most valuable type-strain genomes for metagenomic binning, comparative biology and taxonomic classification.</title>
        <authorList>
            <person name="Goeker M."/>
        </authorList>
    </citation>
    <scope>NUCLEOTIDE SEQUENCE [LARGE SCALE GENOMIC DNA]</scope>
    <source>
        <strain evidence="4 5">DSM 27165</strain>
    </source>
</reference>
<comment type="caution">
    <text evidence="4">The sequence shown here is derived from an EMBL/GenBank/DDBJ whole genome shotgun (WGS) entry which is preliminary data.</text>
</comment>
<dbReference type="PANTHER" id="PTHR32332:SF18">
    <property type="entry name" value="2-NITROPROPANE DIOXYGENASE"/>
    <property type="match status" value="1"/>
</dbReference>